<dbReference type="SUPFAM" id="SSF55781">
    <property type="entry name" value="GAF domain-like"/>
    <property type="match status" value="1"/>
</dbReference>
<dbReference type="InterPro" id="IPR029016">
    <property type="entry name" value="GAF-like_dom_sf"/>
</dbReference>
<accession>X1FG62</accession>
<proteinExistence type="predicted"/>
<organism evidence="1">
    <name type="scientific">marine sediment metagenome</name>
    <dbReference type="NCBI Taxonomy" id="412755"/>
    <lineage>
        <taxon>unclassified sequences</taxon>
        <taxon>metagenomes</taxon>
        <taxon>ecological metagenomes</taxon>
    </lineage>
</organism>
<sequence length="169" mass="19539">DKSPESKDRMTRARELGIHALIFWPIEGSEGNLLGVINIAAKDSKPLDEEQRTVFATIAGMFSTILERRRSEQELKEFRDRFTAFADNMPGPVYIKDNTSKVLFVNRYMRDQAPRPNREDWEGKSNVDLFRKDRAKVITEEDKKVLTEGPVDRIQTSVRDGKTLAFRTY</sequence>
<feature type="non-terminal residue" evidence="1">
    <location>
        <position position="1"/>
    </location>
</feature>
<dbReference type="EMBL" id="BARU01014150">
    <property type="protein sequence ID" value="GAH31495.1"/>
    <property type="molecule type" value="Genomic_DNA"/>
</dbReference>
<feature type="non-terminal residue" evidence="1">
    <location>
        <position position="169"/>
    </location>
</feature>
<reference evidence="1" key="1">
    <citation type="journal article" date="2014" name="Front. Microbiol.">
        <title>High frequency of phylogenetically diverse reductive dehalogenase-homologous genes in deep subseafloor sedimentary metagenomes.</title>
        <authorList>
            <person name="Kawai M."/>
            <person name="Futagami T."/>
            <person name="Toyoda A."/>
            <person name="Takaki Y."/>
            <person name="Nishi S."/>
            <person name="Hori S."/>
            <person name="Arai W."/>
            <person name="Tsubouchi T."/>
            <person name="Morono Y."/>
            <person name="Uchiyama I."/>
            <person name="Ito T."/>
            <person name="Fujiyama A."/>
            <person name="Inagaki F."/>
            <person name="Takami H."/>
        </authorList>
    </citation>
    <scope>NUCLEOTIDE SEQUENCE</scope>
    <source>
        <strain evidence="1">Expedition CK06-06</strain>
    </source>
</reference>
<protein>
    <recommendedName>
        <fullName evidence="2">GAF domain-containing protein</fullName>
    </recommendedName>
</protein>
<evidence type="ECO:0008006" key="2">
    <source>
        <dbReference type="Google" id="ProtNLM"/>
    </source>
</evidence>
<dbReference type="AlphaFoldDB" id="X1FG62"/>
<comment type="caution">
    <text evidence="1">The sequence shown here is derived from an EMBL/GenBank/DDBJ whole genome shotgun (WGS) entry which is preliminary data.</text>
</comment>
<gene>
    <name evidence="1" type="ORF">S03H2_25147</name>
</gene>
<dbReference type="Gene3D" id="3.30.450.40">
    <property type="match status" value="1"/>
</dbReference>
<dbReference type="Gene3D" id="3.30.450.20">
    <property type="entry name" value="PAS domain"/>
    <property type="match status" value="1"/>
</dbReference>
<evidence type="ECO:0000313" key="1">
    <source>
        <dbReference type="EMBL" id="GAH31495.1"/>
    </source>
</evidence>
<name>X1FG62_9ZZZZ</name>
<dbReference type="SUPFAM" id="SSF55785">
    <property type="entry name" value="PYP-like sensor domain (PAS domain)"/>
    <property type="match status" value="1"/>
</dbReference>
<dbReference type="InterPro" id="IPR035965">
    <property type="entry name" value="PAS-like_dom_sf"/>
</dbReference>